<feature type="domain" description="EIPR1-like beta-propeller" evidence="6">
    <location>
        <begin position="130"/>
        <end position="266"/>
    </location>
</feature>
<feature type="repeat" description="WD" evidence="5">
    <location>
        <begin position="94"/>
        <end position="136"/>
    </location>
</feature>
<dbReference type="InterPro" id="IPR001680">
    <property type="entry name" value="WD40_rpt"/>
</dbReference>
<feature type="non-terminal residue" evidence="7">
    <location>
        <position position="1"/>
    </location>
</feature>
<name>A0A1U7LV00_NEOID</name>
<dbReference type="Pfam" id="PF23609">
    <property type="entry name" value="Beta-prop_EIPR1"/>
    <property type="match status" value="1"/>
</dbReference>
<keyword evidence="3" id="KW-0677">Repeat</keyword>
<proteinExistence type="predicted"/>
<comment type="subcellular location">
    <subcellularLocation>
        <location evidence="1">Nucleus</location>
    </subcellularLocation>
</comment>
<comment type="caution">
    <text evidence="7">The sequence shown here is derived from an EMBL/GenBank/DDBJ whole genome shotgun (WGS) entry which is preliminary data.</text>
</comment>
<evidence type="ECO:0000259" key="6">
    <source>
        <dbReference type="Pfam" id="PF23609"/>
    </source>
</evidence>
<dbReference type="PROSITE" id="PS50082">
    <property type="entry name" value="WD_REPEATS_2"/>
    <property type="match status" value="3"/>
</dbReference>
<keyword evidence="8" id="KW-1185">Reference proteome</keyword>
<evidence type="ECO:0000256" key="4">
    <source>
        <dbReference type="ARBA" id="ARBA00023242"/>
    </source>
</evidence>
<keyword evidence="7" id="KW-0808">Transferase</keyword>
<evidence type="ECO:0000256" key="3">
    <source>
        <dbReference type="ARBA" id="ARBA00022737"/>
    </source>
</evidence>
<dbReference type="InterPro" id="IPR020472">
    <property type="entry name" value="WD40_PAC1"/>
</dbReference>
<dbReference type="AlphaFoldDB" id="A0A1U7LV00"/>
<evidence type="ECO:0000313" key="7">
    <source>
        <dbReference type="EMBL" id="OLL26341.1"/>
    </source>
</evidence>
<dbReference type="InterPro" id="IPR015943">
    <property type="entry name" value="WD40/YVTN_repeat-like_dom_sf"/>
</dbReference>
<sequence length="291" mass="32225">DQNFLQIAHIQIPNANVDVSKYDEEKEAGGHTGIASRVTVVQKIPHEGEVNRARYMPQNPEMIATWTVSGDVLVFDRTKHSNHSTGACNPQIRLKGHTKEGYGLAWNPQKEGHLVSGSEDTFINAWDITSFSKEKATMSPCRTYKTHSSVVNDIAFHPHHDSLFGSVSDDCTLQIHDTRSTNDTKASHEIQAHKSAINALAFNPASEYVLATAGADQTVALWDLRNLKNKLHTFEGHRNEVVGLQWSPHEEAILASSSIDRRVILWDLSKIGEEQTPEDSEDGGPELACTL</sequence>
<dbReference type="Proteomes" id="UP000186594">
    <property type="component" value="Unassembled WGS sequence"/>
</dbReference>
<dbReference type="PANTHER" id="PTHR22850">
    <property type="entry name" value="WD40 REPEAT FAMILY"/>
    <property type="match status" value="1"/>
</dbReference>
<evidence type="ECO:0000256" key="1">
    <source>
        <dbReference type="ARBA" id="ARBA00004123"/>
    </source>
</evidence>
<dbReference type="InterPro" id="IPR019775">
    <property type="entry name" value="WD40_repeat_CS"/>
</dbReference>
<dbReference type="Pfam" id="PF00400">
    <property type="entry name" value="WD40"/>
    <property type="match status" value="1"/>
</dbReference>
<dbReference type="PROSITE" id="PS00678">
    <property type="entry name" value="WD_REPEATS_1"/>
    <property type="match status" value="3"/>
</dbReference>
<protein>
    <submittedName>
        <fullName evidence="7">Histone acetyltransferase type B subunit 2</fullName>
    </submittedName>
</protein>
<gene>
    <name evidence="7" type="ORF">NEOLI_000897</name>
</gene>
<dbReference type="PROSITE" id="PS50294">
    <property type="entry name" value="WD_REPEATS_REGION"/>
    <property type="match status" value="3"/>
</dbReference>
<dbReference type="OMA" id="HVFDSHE"/>
<dbReference type="EMBL" id="LXFE01000205">
    <property type="protein sequence ID" value="OLL26341.1"/>
    <property type="molecule type" value="Genomic_DNA"/>
</dbReference>
<dbReference type="PRINTS" id="PR00320">
    <property type="entry name" value="GPROTEINBRPT"/>
</dbReference>
<dbReference type="InterPro" id="IPR036322">
    <property type="entry name" value="WD40_repeat_dom_sf"/>
</dbReference>
<evidence type="ECO:0000256" key="2">
    <source>
        <dbReference type="ARBA" id="ARBA00022574"/>
    </source>
</evidence>
<feature type="repeat" description="WD" evidence="5">
    <location>
        <begin position="234"/>
        <end position="276"/>
    </location>
</feature>
<dbReference type="SUPFAM" id="SSF50978">
    <property type="entry name" value="WD40 repeat-like"/>
    <property type="match status" value="1"/>
</dbReference>
<dbReference type="OrthoDB" id="427795at2759"/>
<reference evidence="7 8" key="1">
    <citation type="submission" date="2016-04" db="EMBL/GenBank/DDBJ databases">
        <title>Evolutionary innovation and constraint leading to complex multicellularity in the Ascomycota.</title>
        <authorList>
            <person name="Cisse O."/>
            <person name="Nguyen A."/>
            <person name="Hewitt D.A."/>
            <person name="Jedd G."/>
            <person name="Stajich J.E."/>
        </authorList>
    </citation>
    <scope>NUCLEOTIDE SEQUENCE [LARGE SCALE GENOMIC DNA]</scope>
    <source>
        <strain evidence="7 8">DAH-3</strain>
    </source>
</reference>
<accession>A0A1U7LV00</accession>
<feature type="repeat" description="WD" evidence="5">
    <location>
        <begin position="190"/>
        <end position="226"/>
    </location>
</feature>
<dbReference type="GO" id="GO:0005634">
    <property type="term" value="C:nucleus"/>
    <property type="evidence" value="ECO:0007669"/>
    <property type="project" value="UniProtKB-SubCell"/>
</dbReference>
<evidence type="ECO:0000256" key="5">
    <source>
        <dbReference type="PROSITE-ProRule" id="PRU00221"/>
    </source>
</evidence>
<dbReference type="InterPro" id="IPR059104">
    <property type="entry name" value="Beta-prop_EIPR1-like"/>
</dbReference>
<organism evidence="7 8">
    <name type="scientific">Neolecta irregularis (strain DAH-3)</name>
    <dbReference type="NCBI Taxonomy" id="1198029"/>
    <lineage>
        <taxon>Eukaryota</taxon>
        <taxon>Fungi</taxon>
        <taxon>Dikarya</taxon>
        <taxon>Ascomycota</taxon>
        <taxon>Taphrinomycotina</taxon>
        <taxon>Neolectales</taxon>
        <taxon>Neolectaceae</taxon>
        <taxon>Neolecta</taxon>
    </lineage>
</organism>
<keyword evidence="4" id="KW-0539">Nucleus</keyword>
<dbReference type="Gene3D" id="2.130.10.10">
    <property type="entry name" value="YVTN repeat-like/Quinoprotein amine dehydrogenase"/>
    <property type="match status" value="1"/>
</dbReference>
<keyword evidence="2 5" id="KW-0853">WD repeat</keyword>
<dbReference type="SMART" id="SM00320">
    <property type="entry name" value="WD40"/>
    <property type="match status" value="5"/>
</dbReference>
<dbReference type="InterPro" id="IPR050459">
    <property type="entry name" value="WD_repeat_RBAP46/RBAP48/MSI1"/>
</dbReference>
<evidence type="ECO:0000313" key="8">
    <source>
        <dbReference type="Proteomes" id="UP000186594"/>
    </source>
</evidence>
<dbReference type="STRING" id="1198029.A0A1U7LV00"/>
<dbReference type="GO" id="GO:0016740">
    <property type="term" value="F:transferase activity"/>
    <property type="evidence" value="ECO:0007669"/>
    <property type="project" value="UniProtKB-KW"/>
</dbReference>